<dbReference type="NCBIfam" id="TIGR00384">
    <property type="entry name" value="dhsB"/>
    <property type="match status" value="1"/>
</dbReference>
<dbReference type="InterPro" id="IPR001041">
    <property type="entry name" value="2Fe-2S_ferredoxin-type"/>
</dbReference>
<dbReference type="GO" id="GO:0051537">
    <property type="term" value="F:2 iron, 2 sulfur cluster binding"/>
    <property type="evidence" value="ECO:0007669"/>
    <property type="project" value="UniProtKB-KW"/>
</dbReference>
<organism evidence="9 10">
    <name type="scientific">Methanobacterium spitsbergense</name>
    <dbReference type="NCBI Taxonomy" id="2874285"/>
    <lineage>
        <taxon>Archaea</taxon>
        <taxon>Methanobacteriati</taxon>
        <taxon>Methanobacteriota</taxon>
        <taxon>Methanomada group</taxon>
        <taxon>Methanobacteria</taxon>
        <taxon>Methanobacteriales</taxon>
        <taxon>Methanobacteriaceae</taxon>
        <taxon>Methanobacterium</taxon>
    </lineage>
</organism>
<keyword evidence="6" id="KW-0411">Iron-sulfur</keyword>
<evidence type="ECO:0000313" key="10">
    <source>
        <dbReference type="Proteomes" id="UP000825933"/>
    </source>
</evidence>
<dbReference type="InterPro" id="IPR017896">
    <property type="entry name" value="4Fe4S_Fe-S-bd"/>
</dbReference>
<evidence type="ECO:0000256" key="6">
    <source>
        <dbReference type="ARBA" id="ARBA00023014"/>
    </source>
</evidence>
<dbReference type="PROSITE" id="PS51085">
    <property type="entry name" value="2FE2S_FER_2"/>
    <property type="match status" value="1"/>
</dbReference>
<dbReference type="SUPFAM" id="SSF46548">
    <property type="entry name" value="alpha-helical ferredoxin"/>
    <property type="match status" value="1"/>
</dbReference>
<dbReference type="PROSITE" id="PS51379">
    <property type="entry name" value="4FE4S_FER_2"/>
    <property type="match status" value="1"/>
</dbReference>
<proteinExistence type="predicted"/>
<dbReference type="EMBL" id="JAIOUQ010000009">
    <property type="protein sequence ID" value="MBZ2166105.1"/>
    <property type="molecule type" value="Genomic_DNA"/>
</dbReference>
<dbReference type="GO" id="GO:0046872">
    <property type="term" value="F:metal ion binding"/>
    <property type="evidence" value="ECO:0007669"/>
    <property type="project" value="UniProtKB-KW"/>
</dbReference>
<dbReference type="InterPro" id="IPR006058">
    <property type="entry name" value="2Fe2S_fd_BS"/>
</dbReference>
<dbReference type="InterPro" id="IPR012675">
    <property type="entry name" value="Beta-grasp_dom_sf"/>
</dbReference>
<accession>A0A8T5V363</accession>
<keyword evidence="4" id="KW-0677">Repeat</keyword>
<evidence type="ECO:0000259" key="8">
    <source>
        <dbReference type="PROSITE" id="PS51379"/>
    </source>
</evidence>
<dbReference type="Proteomes" id="UP000825933">
    <property type="component" value="Unassembled WGS sequence"/>
</dbReference>
<gene>
    <name evidence="9" type="ORF">K8N75_08640</name>
</gene>
<dbReference type="Pfam" id="PF02754">
    <property type="entry name" value="CCG"/>
    <property type="match status" value="2"/>
</dbReference>
<dbReference type="InterPro" id="IPR036010">
    <property type="entry name" value="2Fe-2S_ferredoxin-like_sf"/>
</dbReference>
<dbReference type="GO" id="GO:0016491">
    <property type="term" value="F:oxidoreductase activity"/>
    <property type="evidence" value="ECO:0007669"/>
    <property type="project" value="InterPro"/>
</dbReference>
<keyword evidence="10" id="KW-1185">Reference proteome</keyword>
<dbReference type="PROSITE" id="PS00197">
    <property type="entry name" value="2FE2S_FER_1"/>
    <property type="match status" value="1"/>
</dbReference>
<keyword evidence="3" id="KW-0479">Metal-binding</keyword>
<dbReference type="Pfam" id="PF13085">
    <property type="entry name" value="Fer2_3"/>
    <property type="match status" value="1"/>
</dbReference>
<dbReference type="InterPro" id="IPR025192">
    <property type="entry name" value="Succ_DH/fum_Rdtase_N"/>
</dbReference>
<keyword evidence="2" id="KW-0001">2Fe-2S</keyword>
<dbReference type="AlphaFoldDB" id="A0A8T5V363"/>
<dbReference type="SUPFAM" id="SSF54292">
    <property type="entry name" value="2Fe-2S ferredoxin-like"/>
    <property type="match status" value="1"/>
</dbReference>
<evidence type="ECO:0000256" key="5">
    <source>
        <dbReference type="ARBA" id="ARBA00023004"/>
    </source>
</evidence>
<evidence type="ECO:0000256" key="3">
    <source>
        <dbReference type="ARBA" id="ARBA00022723"/>
    </source>
</evidence>
<dbReference type="RefSeq" id="WP_223791677.1">
    <property type="nucleotide sequence ID" value="NZ_JAIOUQ010000009.1"/>
</dbReference>
<feature type="domain" description="4Fe-4S ferredoxin-type" evidence="8">
    <location>
        <begin position="181"/>
        <end position="212"/>
    </location>
</feature>
<dbReference type="InterPro" id="IPR009051">
    <property type="entry name" value="Helical_ferredxn"/>
</dbReference>
<dbReference type="Pfam" id="PF13183">
    <property type="entry name" value="Fer4_8"/>
    <property type="match status" value="1"/>
</dbReference>
<evidence type="ECO:0000256" key="1">
    <source>
        <dbReference type="ARBA" id="ARBA00022485"/>
    </source>
</evidence>
<dbReference type="GO" id="GO:0009055">
    <property type="term" value="F:electron transfer activity"/>
    <property type="evidence" value="ECO:0007669"/>
    <property type="project" value="InterPro"/>
</dbReference>
<dbReference type="PANTHER" id="PTHR32479:SF17">
    <property type="entry name" value="GLYCOLATE OXIDASE IRON-SULFUR SUBUNIT"/>
    <property type="match status" value="1"/>
</dbReference>
<dbReference type="Gene3D" id="3.10.20.30">
    <property type="match status" value="1"/>
</dbReference>
<evidence type="ECO:0000256" key="2">
    <source>
        <dbReference type="ARBA" id="ARBA00022714"/>
    </source>
</evidence>
<sequence>MLKVNVLRQDPDMGEKPHLESYSVPENDKMKILDALNYINTKYNANIAYRCSCRAGQCGSCALKMNGNVVLACKAEITNNAIIEPLDFDVIKDLVVDRSKFDKKVGKLDLYLEGECTNQECPAVINPEEYADTKKIRSCIECLSCISACPVVNETSEFAGPYFMRYISKFAMDPRDCADRASEGFDEGLYCCTSCGKCAEVCPKEINTFGSAIEKLRAIACQEDVGPLPIHKEVMELIKKTGRSVEPLGKGTMGKGFIKAVSEGKIDIANSKQSGINSEANSESKTKKPKVAFFTGCMVDYKIPEIGVAFLKVLEDNDIDVIVPEDQVCCGSPLLRTGQTDLVSDLVKKNEEVFKDYDTIVTVCAGCGSTLKNDYPKYGVNLNVVDISEFLAERLNTADMKPVNMRVTYHDPCHLVRGQGISKEPREILKKIKGLEFVEMEFPDQCCGAGGGVRAGKPEIAAGLGKKKVDMVKDLGVDAVITICPFCEYNIRDSLEKAGIENVKVMNILKLLEMAYDC</sequence>
<evidence type="ECO:0000256" key="4">
    <source>
        <dbReference type="ARBA" id="ARBA00022737"/>
    </source>
</evidence>
<evidence type="ECO:0000313" key="9">
    <source>
        <dbReference type="EMBL" id="MBZ2166105.1"/>
    </source>
</evidence>
<reference evidence="10" key="1">
    <citation type="journal article" date="2022" name="Microbiol. Resour. Announc.">
        <title>Draft Genome Sequence of a Methanogenic Archaeon from West Spitsbergen Permafrost.</title>
        <authorList>
            <person name="Trubitsyn V."/>
            <person name="Rivkina E."/>
            <person name="Shcherbakova V."/>
        </authorList>
    </citation>
    <scope>NUCLEOTIDE SEQUENCE [LARGE SCALE GENOMIC DNA]</scope>
    <source>
        <strain evidence="10">VT</strain>
    </source>
</reference>
<keyword evidence="5" id="KW-0408">Iron</keyword>
<name>A0A8T5V363_9EURY</name>
<dbReference type="NCBIfam" id="NF004898">
    <property type="entry name" value="PRK06259.1"/>
    <property type="match status" value="1"/>
</dbReference>
<dbReference type="InterPro" id="IPR004489">
    <property type="entry name" value="Succ_DH/fum_Rdtase_Fe-S"/>
</dbReference>
<dbReference type="GO" id="GO:0006099">
    <property type="term" value="P:tricarboxylic acid cycle"/>
    <property type="evidence" value="ECO:0007669"/>
    <property type="project" value="InterPro"/>
</dbReference>
<evidence type="ECO:0000259" key="7">
    <source>
        <dbReference type="PROSITE" id="PS51085"/>
    </source>
</evidence>
<dbReference type="InterPro" id="IPR017900">
    <property type="entry name" value="4Fe4S_Fe_S_CS"/>
</dbReference>
<dbReference type="InterPro" id="IPR004017">
    <property type="entry name" value="Cys_rich_dom"/>
</dbReference>
<dbReference type="PROSITE" id="PS00198">
    <property type="entry name" value="4FE4S_FER_1"/>
    <property type="match status" value="2"/>
</dbReference>
<protein>
    <submittedName>
        <fullName evidence="9">Succinate dehydrogenase/fumarate reductase iron-sulfur subunit</fullName>
    </submittedName>
</protein>
<keyword evidence="1" id="KW-0004">4Fe-4S</keyword>
<dbReference type="GO" id="GO:0051539">
    <property type="term" value="F:4 iron, 4 sulfur cluster binding"/>
    <property type="evidence" value="ECO:0007669"/>
    <property type="project" value="UniProtKB-KW"/>
</dbReference>
<comment type="caution">
    <text evidence="9">The sequence shown here is derived from an EMBL/GenBank/DDBJ whole genome shotgun (WGS) entry which is preliminary data.</text>
</comment>
<feature type="domain" description="2Fe-2S ferredoxin-type" evidence="7">
    <location>
        <begin position="2"/>
        <end position="89"/>
    </location>
</feature>
<dbReference type="PANTHER" id="PTHR32479">
    <property type="entry name" value="GLYCOLATE OXIDASE IRON-SULFUR SUBUNIT"/>
    <property type="match status" value="1"/>
</dbReference>
<dbReference type="Gene3D" id="1.10.1060.10">
    <property type="entry name" value="Alpha-helical ferredoxin"/>
    <property type="match status" value="1"/>
</dbReference>